<keyword evidence="3" id="KW-1185">Reference proteome</keyword>
<evidence type="ECO:0000313" key="2">
    <source>
        <dbReference type="EMBL" id="KAH3740167.1"/>
    </source>
</evidence>
<feature type="transmembrane region" description="Helical" evidence="1">
    <location>
        <begin position="12"/>
        <end position="35"/>
    </location>
</feature>
<proteinExistence type="predicted"/>
<keyword evidence="1" id="KW-0812">Transmembrane</keyword>
<gene>
    <name evidence="2" type="ORF">DPMN_046863</name>
</gene>
<comment type="caution">
    <text evidence="2">The sequence shown here is derived from an EMBL/GenBank/DDBJ whole genome shotgun (WGS) entry which is preliminary data.</text>
</comment>
<dbReference type="AlphaFoldDB" id="A0A9D4I1B4"/>
<sequence>MLVYCSPFKAVWDWIVLVLVLYTAVFTPYQTAFLLNEEDATMRRNRDSGTRTESPESSRANPLVIIDLIVDLMFIGERLRHSWTPDMTLQHPSWV</sequence>
<dbReference type="InterPro" id="IPR050818">
    <property type="entry name" value="KCNH_animal-type"/>
</dbReference>
<dbReference type="GO" id="GO:0005886">
    <property type="term" value="C:plasma membrane"/>
    <property type="evidence" value="ECO:0007669"/>
    <property type="project" value="TreeGrafter"/>
</dbReference>
<keyword evidence="1" id="KW-0472">Membrane</keyword>
<evidence type="ECO:0000256" key="1">
    <source>
        <dbReference type="SAM" id="Phobius"/>
    </source>
</evidence>
<reference evidence="2" key="2">
    <citation type="submission" date="2020-11" db="EMBL/GenBank/DDBJ databases">
        <authorList>
            <person name="McCartney M.A."/>
            <person name="Auch B."/>
            <person name="Kono T."/>
            <person name="Mallez S."/>
            <person name="Becker A."/>
            <person name="Gohl D.M."/>
            <person name="Silverstein K.A.T."/>
            <person name="Koren S."/>
            <person name="Bechman K.B."/>
            <person name="Herman A."/>
            <person name="Abrahante J.E."/>
            <person name="Garbe J."/>
        </authorList>
    </citation>
    <scope>NUCLEOTIDE SEQUENCE</scope>
    <source>
        <strain evidence="2">Duluth1</strain>
        <tissue evidence="2">Whole animal</tissue>
    </source>
</reference>
<dbReference type="SUPFAM" id="SSF81324">
    <property type="entry name" value="Voltage-gated potassium channels"/>
    <property type="match status" value="1"/>
</dbReference>
<dbReference type="EMBL" id="JAIWYP010000011">
    <property type="protein sequence ID" value="KAH3740167.1"/>
    <property type="molecule type" value="Genomic_DNA"/>
</dbReference>
<dbReference type="GO" id="GO:0005242">
    <property type="term" value="F:inward rectifier potassium channel activity"/>
    <property type="evidence" value="ECO:0007669"/>
    <property type="project" value="TreeGrafter"/>
</dbReference>
<evidence type="ECO:0000313" key="3">
    <source>
        <dbReference type="Proteomes" id="UP000828390"/>
    </source>
</evidence>
<name>A0A9D4I1B4_DREPO</name>
<keyword evidence="1" id="KW-1133">Transmembrane helix</keyword>
<reference evidence="2" key="1">
    <citation type="journal article" date="2019" name="bioRxiv">
        <title>The Genome of the Zebra Mussel, Dreissena polymorpha: A Resource for Invasive Species Research.</title>
        <authorList>
            <person name="McCartney M.A."/>
            <person name="Auch B."/>
            <person name="Kono T."/>
            <person name="Mallez S."/>
            <person name="Zhang Y."/>
            <person name="Obille A."/>
            <person name="Becker A."/>
            <person name="Abrahante J.E."/>
            <person name="Garbe J."/>
            <person name="Badalamenti J.P."/>
            <person name="Herman A."/>
            <person name="Mangelson H."/>
            <person name="Liachko I."/>
            <person name="Sullivan S."/>
            <person name="Sone E.D."/>
            <person name="Koren S."/>
            <person name="Silverstein K.A.T."/>
            <person name="Beckman K.B."/>
            <person name="Gohl D.M."/>
        </authorList>
    </citation>
    <scope>NUCLEOTIDE SEQUENCE</scope>
    <source>
        <strain evidence="2">Duluth1</strain>
        <tissue evidence="2">Whole animal</tissue>
    </source>
</reference>
<dbReference type="PANTHER" id="PTHR10217">
    <property type="entry name" value="VOLTAGE AND LIGAND GATED POTASSIUM CHANNEL"/>
    <property type="match status" value="1"/>
</dbReference>
<dbReference type="GO" id="GO:0042391">
    <property type="term" value="P:regulation of membrane potential"/>
    <property type="evidence" value="ECO:0007669"/>
    <property type="project" value="TreeGrafter"/>
</dbReference>
<organism evidence="2 3">
    <name type="scientific">Dreissena polymorpha</name>
    <name type="common">Zebra mussel</name>
    <name type="synonym">Mytilus polymorpha</name>
    <dbReference type="NCBI Taxonomy" id="45954"/>
    <lineage>
        <taxon>Eukaryota</taxon>
        <taxon>Metazoa</taxon>
        <taxon>Spiralia</taxon>
        <taxon>Lophotrochozoa</taxon>
        <taxon>Mollusca</taxon>
        <taxon>Bivalvia</taxon>
        <taxon>Autobranchia</taxon>
        <taxon>Heteroconchia</taxon>
        <taxon>Euheterodonta</taxon>
        <taxon>Imparidentia</taxon>
        <taxon>Neoheterodontei</taxon>
        <taxon>Myida</taxon>
        <taxon>Dreissenoidea</taxon>
        <taxon>Dreissenidae</taxon>
        <taxon>Dreissena</taxon>
    </lineage>
</organism>
<protein>
    <submittedName>
        <fullName evidence="2">Uncharacterized protein</fullName>
    </submittedName>
</protein>
<dbReference type="PANTHER" id="PTHR10217:SF548">
    <property type="entry name" value="GH12235P"/>
    <property type="match status" value="1"/>
</dbReference>
<dbReference type="Proteomes" id="UP000828390">
    <property type="component" value="Unassembled WGS sequence"/>
</dbReference>
<accession>A0A9D4I1B4</accession>